<dbReference type="SUPFAM" id="SSF52913">
    <property type="entry name" value="RNA 3'-terminal phosphate cyclase, RPTC, insert domain"/>
    <property type="match status" value="1"/>
</dbReference>
<name>A0A7V2T1I0_LEUMU</name>
<dbReference type="Gene3D" id="3.65.10.20">
    <property type="entry name" value="RNA 3'-terminal phosphate cyclase domain"/>
    <property type="match status" value="1"/>
</dbReference>
<dbReference type="InterPro" id="IPR013791">
    <property type="entry name" value="RNA3'-term_phos_cycl_insert"/>
</dbReference>
<accession>A0A7V2T1I0</accession>
<dbReference type="InterPro" id="IPR037136">
    <property type="entry name" value="RNA3'_phos_cyclase_dom_sf"/>
</dbReference>
<dbReference type="Proteomes" id="UP000885750">
    <property type="component" value="Unassembled WGS sequence"/>
</dbReference>
<feature type="domain" description="RNA 3'-terminal phosphate cyclase insert" evidence="4">
    <location>
        <begin position="91"/>
        <end position="184"/>
    </location>
</feature>
<dbReference type="PANTHER" id="PTHR11096">
    <property type="entry name" value="RNA 3' TERMINAL PHOSPHATE CYCLASE"/>
    <property type="match status" value="1"/>
</dbReference>
<comment type="caution">
    <text evidence="5">The sequence shown here is derived from an EMBL/GenBank/DDBJ whole genome shotgun (WGS) entry which is preliminary data.</text>
</comment>
<dbReference type="GO" id="GO:0003963">
    <property type="term" value="F:RNA-3'-phosphate cyclase activity"/>
    <property type="evidence" value="ECO:0007669"/>
    <property type="project" value="UniProtKB-EC"/>
</dbReference>
<dbReference type="PANTHER" id="PTHR11096:SF0">
    <property type="entry name" value="RNA 3'-TERMINAL PHOSPHATE CYCLASE"/>
    <property type="match status" value="1"/>
</dbReference>
<gene>
    <name evidence="5" type="ORF">ENJ51_11390</name>
</gene>
<dbReference type="Pfam" id="PF01137">
    <property type="entry name" value="RTC"/>
    <property type="match status" value="1"/>
</dbReference>
<dbReference type="InterPro" id="IPR000228">
    <property type="entry name" value="RNA3'_term_phos_cyc"/>
</dbReference>
<organism evidence="5">
    <name type="scientific">Leucothrix mucor</name>
    <dbReference type="NCBI Taxonomy" id="45248"/>
    <lineage>
        <taxon>Bacteria</taxon>
        <taxon>Pseudomonadati</taxon>
        <taxon>Pseudomonadota</taxon>
        <taxon>Gammaproteobacteria</taxon>
        <taxon>Thiotrichales</taxon>
        <taxon>Thiotrichaceae</taxon>
        <taxon>Leucothrix</taxon>
    </lineage>
</organism>
<dbReference type="Gene3D" id="3.30.360.20">
    <property type="entry name" value="RNA 3'-terminal phosphate cyclase, insert domain"/>
    <property type="match status" value="1"/>
</dbReference>
<dbReference type="Pfam" id="PF05189">
    <property type="entry name" value="RTC_insert"/>
    <property type="match status" value="1"/>
</dbReference>
<feature type="non-terminal residue" evidence="5">
    <location>
        <position position="1"/>
    </location>
</feature>
<dbReference type="EC" id="6.5.1.4" evidence="1"/>
<reference evidence="5" key="1">
    <citation type="journal article" date="2020" name="mSystems">
        <title>Genome- and Community-Level Interaction Insights into Carbon Utilization and Element Cycling Functions of Hydrothermarchaeota in Hydrothermal Sediment.</title>
        <authorList>
            <person name="Zhou Z."/>
            <person name="Liu Y."/>
            <person name="Xu W."/>
            <person name="Pan J."/>
            <person name="Luo Z.H."/>
            <person name="Li M."/>
        </authorList>
    </citation>
    <scope>NUCLEOTIDE SEQUENCE [LARGE SCALE GENOMIC DNA]</scope>
    <source>
        <strain evidence="5">HyVt-493</strain>
    </source>
</reference>
<evidence type="ECO:0000256" key="2">
    <source>
        <dbReference type="ARBA" id="ARBA00024481"/>
    </source>
</evidence>
<dbReference type="InterPro" id="IPR013792">
    <property type="entry name" value="RNA3'P_cycl/enolpyr_Trfase_a/b"/>
</dbReference>
<dbReference type="SUPFAM" id="SSF55205">
    <property type="entry name" value="EPT/RTPC-like"/>
    <property type="match status" value="1"/>
</dbReference>
<dbReference type="AlphaFoldDB" id="A0A7V2T1I0"/>
<dbReference type="InterPro" id="IPR036553">
    <property type="entry name" value="RPTC_insert"/>
</dbReference>
<evidence type="ECO:0000259" key="4">
    <source>
        <dbReference type="Pfam" id="PF05189"/>
    </source>
</evidence>
<dbReference type="GO" id="GO:0006396">
    <property type="term" value="P:RNA processing"/>
    <property type="evidence" value="ECO:0007669"/>
    <property type="project" value="InterPro"/>
</dbReference>
<comment type="catalytic activity">
    <reaction evidence="2">
        <text>a 3'-end 3'-phospho-ribonucleotide-RNA + ATP = a 3'-end 2',3'-cyclophospho-ribonucleotide-RNA + AMP + diphosphate</text>
        <dbReference type="Rhea" id="RHEA:23976"/>
        <dbReference type="Rhea" id="RHEA-COMP:10463"/>
        <dbReference type="Rhea" id="RHEA-COMP:10464"/>
        <dbReference type="ChEBI" id="CHEBI:30616"/>
        <dbReference type="ChEBI" id="CHEBI:33019"/>
        <dbReference type="ChEBI" id="CHEBI:83062"/>
        <dbReference type="ChEBI" id="CHEBI:83064"/>
        <dbReference type="ChEBI" id="CHEBI:456215"/>
        <dbReference type="EC" id="6.5.1.4"/>
    </reaction>
</comment>
<dbReference type="InterPro" id="IPR023797">
    <property type="entry name" value="RNA3'_phos_cyclase_dom"/>
</dbReference>
<dbReference type="EMBL" id="DRMS01000428">
    <property type="protein sequence ID" value="HFC93402.1"/>
    <property type="molecule type" value="Genomic_DNA"/>
</dbReference>
<feature type="domain" description="RNA 3'-terminal phosphate cyclase" evidence="3">
    <location>
        <begin position="1"/>
        <end position="234"/>
    </location>
</feature>
<evidence type="ECO:0000256" key="1">
    <source>
        <dbReference type="ARBA" id="ARBA00012725"/>
    </source>
</evidence>
<sequence length="247" mass="27580">GTAGSTTLLMQTVAPALMTLNKKSTMIFEGGTHTQWAPTYDFIAQAYLPMLRRMGVDIEVNIERYGFYPQGGGQWSATIKPSSPIQALKVLERGELLSQKAVITCCKIPEHVPKREILTLLPHTQWSAKDFKRQWVNGLAGGNVISLRLFYENCSEVIDTLGRKGLASHIVANNAAKLLRQYLKTDAPIGEYLADQLLLPMAIAKGGVFRTTTPSQHTFSNRKIIEVFTGQYFKFEKVSNNMWEISL</sequence>
<evidence type="ECO:0000313" key="5">
    <source>
        <dbReference type="EMBL" id="HFC93402.1"/>
    </source>
</evidence>
<evidence type="ECO:0000259" key="3">
    <source>
        <dbReference type="Pfam" id="PF01137"/>
    </source>
</evidence>
<protein>
    <recommendedName>
        <fullName evidence="1">RNA 3'-terminal-phosphate cyclase (ATP)</fullName>
        <ecNumber evidence="1">6.5.1.4</ecNumber>
    </recommendedName>
</protein>
<proteinExistence type="predicted"/>